<protein>
    <submittedName>
        <fullName evidence="1">Uncharacterized protein</fullName>
    </submittedName>
</protein>
<name>A0A225WCY9_9STRA</name>
<accession>A0A225WCY9</accession>
<dbReference type="OrthoDB" id="116992at2759"/>
<dbReference type="Proteomes" id="UP000198211">
    <property type="component" value="Unassembled WGS sequence"/>
</dbReference>
<dbReference type="AlphaFoldDB" id="A0A225WCY9"/>
<keyword evidence="2" id="KW-1185">Reference proteome</keyword>
<gene>
    <name evidence="1" type="ORF">PHMEG_00011578</name>
</gene>
<evidence type="ECO:0000313" key="2">
    <source>
        <dbReference type="Proteomes" id="UP000198211"/>
    </source>
</evidence>
<proteinExistence type="predicted"/>
<comment type="caution">
    <text evidence="1">The sequence shown here is derived from an EMBL/GenBank/DDBJ whole genome shotgun (WGS) entry which is preliminary data.</text>
</comment>
<reference evidence="2" key="1">
    <citation type="submission" date="2017-03" db="EMBL/GenBank/DDBJ databases">
        <title>Phytopthora megakarya and P. palmivora, two closely related causual agents of cacao black pod achieved similar genome size and gene model numbers by different mechanisms.</title>
        <authorList>
            <person name="Ali S."/>
            <person name="Shao J."/>
            <person name="Larry D.J."/>
            <person name="Kronmiller B."/>
            <person name="Shen D."/>
            <person name="Strem M.D."/>
            <person name="Melnick R.L."/>
            <person name="Guiltinan M.J."/>
            <person name="Tyler B.M."/>
            <person name="Meinhardt L.W."/>
            <person name="Bailey B.A."/>
        </authorList>
    </citation>
    <scope>NUCLEOTIDE SEQUENCE [LARGE SCALE GENOMIC DNA]</scope>
    <source>
        <strain evidence="2">zdho120</strain>
    </source>
</reference>
<organism evidence="1 2">
    <name type="scientific">Phytophthora megakarya</name>
    <dbReference type="NCBI Taxonomy" id="4795"/>
    <lineage>
        <taxon>Eukaryota</taxon>
        <taxon>Sar</taxon>
        <taxon>Stramenopiles</taxon>
        <taxon>Oomycota</taxon>
        <taxon>Peronosporomycetes</taxon>
        <taxon>Peronosporales</taxon>
        <taxon>Peronosporaceae</taxon>
        <taxon>Phytophthora</taxon>
    </lineage>
</organism>
<sequence length="117" mass="12728">MLSGEYTTAQNRLDSQVPVAVAALKRRQIRESVEATAADSSASNQHVFARKLIAALIYNLTNHQEIAGPLAALYIYCGSCCYSSGKRTTLPLGDVIRQLMTSDDYTCNLVNDADEAQ</sequence>
<evidence type="ECO:0000313" key="1">
    <source>
        <dbReference type="EMBL" id="OWZ14867.1"/>
    </source>
</evidence>
<dbReference type="EMBL" id="NBNE01001243">
    <property type="protein sequence ID" value="OWZ14867.1"/>
    <property type="molecule type" value="Genomic_DNA"/>
</dbReference>